<proteinExistence type="predicted"/>
<dbReference type="InterPro" id="IPR052016">
    <property type="entry name" value="Bact_Sigma-Reg"/>
</dbReference>
<evidence type="ECO:0000256" key="2">
    <source>
        <dbReference type="SAM" id="Coils"/>
    </source>
</evidence>
<name>A1ZEC8_MICM2</name>
<evidence type="ECO:0000259" key="4">
    <source>
        <dbReference type="SMART" id="SM00331"/>
    </source>
</evidence>
<dbReference type="EMBL" id="AAWS01000003">
    <property type="protein sequence ID" value="EAY31436.1"/>
    <property type="molecule type" value="Genomic_DNA"/>
</dbReference>
<dbReference type="AlphaFoldDB" id="A1ZEC8"/>
<dbReference type="PANTHER" id="PTHR43156">
    <property type="entry name" value="STAGE II SPORULATION PROTEIN E-RELATED"/>
    <property type="match status" value="1"/>
</dbReference>
<keyword evidence="1" id="KW-0378">Hydrolase</keyword>
<keyword evidence="3" id="KW-0812">Transmembrane</keyword>
<keyword evidence="5" id="KW-0418">Kinase</keyword>
<keyword evidence="5" id="KW-0723">Serine/threonine-protein kinase</keyword>
<dbReference type="SMART" id="SM00331">
    <property type="entry name" value="PP2C_SIG"/>
    <property type="match status" value="1"/>
</dbReference>
<evidence type="ECO:0000256" key="1">
    <source>
        <dbReference type="ARBA" id="ARBA00022801"/>
    </source>
</evidence>
<feature type="coiled-coil region" evidence="2">
    <location>
        <begin position="37"/>
        <end position="96"/>
    </location>
</feature>
<sequence length="362" mass="41803">MGFLIHVKVGFNINYFSQAGLFLELVLFSVGLGYRERKNEQDKRLAQEENARILREQNVTLERKVKERTKEITEKNEELQLQKEEILTQRDSLQERGEELQFAYNQITDSVRYAQTIQNAILPFEPKIKQIFEEYFIIYQPKDIVSGDFYWFNTIKGENFTKTVVAVIDCTGHGVPGAFMSMIGNTLLNETINEKHIFDPAKVMTLLHQKIRSDLRQAETNNSDGMDMSLCVIEPLAAQKFKVIFSGAKRPLYYVQEGEFNQLKADRFSIGGEVYEDERTRVFTNQELMLAKGDALYMMTDGFGDTPDAERRRFGSRNIKKMISHYAHLSMEEQQIAFEATLAKHQGSQDARDDVTMLGLRL</sequence>
<organism evidence="5 6">
    <name type="scientific">Microscilla marina ATCC 23134</name>
    <dbReference type="NCBI Taxonomy" id="313606"/>
    <lineage>
        <taxon>Bacteria</taxon>
        <taxon>Pseudomonadati</taxon>
        <taxon>Bacteroidota</taxon>
        <taxon>Cytophagia</taxon>
        <taxon>Cytophagales</taxon>
        <taxon>Microscillaceae</taxon>
        <taxon>Microscilla</taxon>
    </lineage>
</organism>
<evidence type="ECO:0000313" key="6">
    <source>
        <dbReference type="Proteomes" id="UP000004095"/>
    </source>
</evidence>
<accession>A1ZEC8</accession>
<keyword evidence="3" id="KW-0472">Membrane</keyword>
<comment type="caution">
    <text evidence="5">The sequence shown here is derived from an EMBL/GenBank/DDBJ whole genome shotgun (WGS) entry which is preliminary data.</text>
</comment>
<dbReference type="Proteomes" id="UP000004095">
    <property type="component" value="Unassembled WGS sequence"/>
</dbReference>
<dbReference type="GO" id="GO:0016791">
    <property type="term" value="F:phosphatase activity"/>
    <property type="evidence" value="ECO:0007669"/>
    <property type="project" value="TreeGrafter"/>
</dbReference>
<reference evidence="5 6" key="1">
    <citation type="submission" date="2007-01" db="EMBL/GenBank/DDBJ databases">
        <authorList>
            <person name="Haygood M."/>
            <person name="Podell S."/>
            <person name="Anderson C."/>
            <person name="Hopkinson B."/>
            <person name="Roe K."/>
            <person name="Barbeau K."/>
            <person name="Gaasterland T."/>
            <person name="Ferriera S."/>
            <person name="Johnson J."/>
            <person name="Kravitz S."/>
            <person name="Beeson K."/>
            <person name="Sutton G."/>
            <person name="Rogers Y.-H."/>
            <person name="Friedman R."/>
            <person name="Frazier M."/>
            <person name="Venter J.C."/>
        </authorList>
    </citation>
    <scope>NUCLEOTIDE SEQUENCE [LARGE SCALE GENOMIC DNA]</scope>
    <source>
        <strain evidence="5 6">ATCC 23134</strain>
    </source>
</reference>
<evidence type="ECO:0000256" key="3">
    <source>
        <dbReference type="SAM" id="Phobius"/>
    </source>
</evidence>
<dbReference type="Pfam" id="PF07228">
    <property type="entry name" value="SpoIIE"/>
    <property type="match status" value="1"/>
</dbReference>
<dbReference type="Gene3D" id="3.60.40.10">
    <property type="entry name" value="PPM-type phosphatase domain"/>
    <property type="match status" value="1"/>
</dbReference>
<keyword evidence="6" id="KW-1185">Reference proteome</keyword>
<gene>
    <name evidence="5" type="ORF">M23134_04269</name>
</gene>
<keyword evidence="2" id="KW-0175">Coiled coil</keyword>
<protein>
    <submittedName>
        <fullName evidence="5">Serine/threonine protein kinases</fullName>
    </submittedName>
</protein>
<dbReference type="PANTHER" id="PTHR43156:SF9">
    <property type="entry name" value="HAMP DOMAIN-CONTAINING PROTEIN"/>
    <property type="match status" value="1"/>
</dbReference>
<dbReference type="InterPro" id="IPR036457">
    <property type="entry name" value="PPM-type-like_dom_sf"/>
</dbReference>
<dbReference type="InterPro" id="IPR001932">
    <property type="entry name" value="PPM-type_phosphatase-like_dom"/>
</dbReference>
<evidence type="ECO:0000313" key="5">
    <source>
        <dbReference type="EMBL" id="EAY31436.1"/>
    </source>
</evidence>
<dbReference type="GO" id="GO:0004674">
    <property type="term" value="F:protein serine/threonine kinase activity"/>
    <property type="evidence" value="ECO:0007669"/>
    <property type="project" value="UniProtKB-KW"/>
</dbReference>
<keyword evidence="5" id="KW-0808">Transferase</keyword>
<keyword evidence="3" id="KW-1133">Transmembrane helix</keyword>
<feature type="transmembrane region" description="Helical" evidence="3">
    <location>
        <begin position="15"/>
        <end position="34"/>
    </location>
</feature>
<feature type="domain" description="PPM-type phosphatase" evidence="4">
    <location>
        <begin position="130"/>
        <end position="362"/>
    </location>
</feature>
<dbReference type="eggNOG" id="COG2208">
    <property type="taxonomic scope" value="Bacteria"/>
</dbReference>